<protein>
    <submittedName>
        <fullName evidence="2">Uncharacterized protein</fullName>
    </submittedName>
</protein>
<feature type="transmembrane region" description="Helical" evidence="1">
    <location>
        <begin position="13"/>
        <end position="35"/>
    </location>
</feature>
<evidence type="ECO:0000256" key="1">
    <source>
        <dbReference type="SAM" id="Phobius"/>
    </source>
</evidence>
<name>A0A4Q6I3Q9_9RICK</name>
<sequence length="181" mass="20645">MGEELNVIAGMDIGSIIMLCLFILMMLVMMIELALNIKVYFDNKGKDPEKVIGEFLSETRDLVRDAMRLEVENIKYKELAHTMYKTKTAVQECVERSLNKCVTDTTEIVGKILEQEKVSKQDVLNISHAVQMMDERIRNALYASQQQVLNEEVKRELLGPNVALEQVNVEKNDPQINNNVA</sequence>
<dbReference type="EMBL" id="QOHL01000020">
    <property type="protein sequence ID" value="RZB12471.1"/>
    <property type="molecule type" value="Genomic_DNA"/>
</dbReference>
<gene>
    <name evidence="2" type="ORF">DRF75_04075</name>
</gene>
<keyword evidence="1" id="KW-1133">Transmembrane helix</keyword>
<proteinExistence type="predicted"/>
<keyword evidence="3" id="KW-1185">Reference proteome</keyword>
<comment type="caution">
    <text evidence="2">The sequence shown here is derived from an EMBL/GenBank/DDBJ whole genome shotgun (WGS) entry which is preliminary data.</text>
</comment>
<accession>A0A4Q6I3Q9</accession>
<dbReference type="RefSeq" id="WP_129992701.1">
    <property type="nucleotide sequence ID" value="NZ_QOHL01000020.1"/>
</dbReference>
<reference evidence="2 3" key="1">
    <citation type="submission" date="2018-06" db="EMBL/GenBank/DDBJ databases">
        <title>Complete Genome Sequence of Ehrlichia minasensis Isolated From Cattle.</title>
        <authorList>
            <person name="Aguiar D.M."/>
            <person name="Araujo J.P.A.Jr."/>
            <person name="Nakazato L."/>
            <person name="Bard E."/>
            <person name="Cabezas-Cruz A."/>
        </authorList>
    </citation>
    <scope>NUCLEOTIDE SEQUENCE [LARGE SCALE GENOMIC DNA]</scope>
    <source>
        <strain evidence="2 3">B11</strain>
    </source>
</reference>
<evidence type="ECO:0000313" key="2">
    <source>
        <dbReference type="EMBL" id="RZB12471.1"/>
    </source>
</evidence>
<dbReference type="Proteomes" id="UP000293377">
    <property type="component" value="Unassembled WGS sequence"/>
</dbReference>
<dbReference type="AlphaFoldDB" id="A0A4Q6I3Q9"/>
<keyword evidence="1" id="KW-0812">Transmembrane</keyword>
<evidence type="ECO:0000313" key="3">
    <source>
        <dbReference type="Proteomes" id="UP000293377"/>
    </source>
</evidence>
<organism evidence="2 3">
    <name type="scientific">Ehrlichia minasensis</name>
    <dbReference type="NCBI Taxonomy" id="1242993"/>
    <lineage>
        <taxon>Bacteria</taxon>
        <taxon>Pseudomonadati</taxon>
        <taxon>Pseudomonadota</taxon>
        <taxon>Alphaproteobacteria</taxon>
        <taxon>Rickettsiales</taxon>
        <taxon>Anaplasmataceae</taxon>
        <taxon>Ehrlichia</taxon>
    </lineage>
</organism>
<keyword evidence="1" id="KW-0472">Membrane</keyword>